<organism evidence="1 2">
    <name type="scientific">Hoeflea halophila</name>
    <dbReference type="NCBI Taxonomy" id="714899"/>
    <lineage>
        <taxon>Bacteria</taxon>
        <taxon>Pseudomonadati</taxon>
        <taxon>Pseudomonadota</taxon>
        <taxon>Alphaproteobacteria</taxon>
        <taxon>Hyphomicrobiales</taxon>
        <taxon>Rhizobiaceae</taxon>
        <taxon>Hoeflea</taxon>
    </lineage>
</organism>
<dbReference type="AlphaFoldDB" id="A0A286IGD2"/>
<accession>A0A286IGD2</accession>
<dbReference type="EMBL" id="OCPC01000005">
    <property type="protein sequence ID" value="SOE18384.1"/>
    <property type="molecule type" value="Genomic_DNA"/>
</dbReference>
<keyword evidence="2" id="KW-1185">Reference proteome</keyword>
<protein>
    <submittedName>
        <fullName evidence="1">Uncharacterized protein</fullName>
    </submittedName>
</protein>
<evidence type="ECO:0000313" key="2">
    <source>
        <dbReference type="Proteomes" id="UP000219465"/>
    </source>
</evidence>
<name>A0A286IGD2_9HYPH</name>
<sequence>MHPETPYQNRIDPAGNICVHPARGEFMGNRGGVLHDAEQHIVRHQKSRAWLICVTAFKGRRRKLMQPNSYTELFFLDEVTALAAGHRPCFECRRQDALAFADALGQSRNEKRLSAPMIDALLAQDRKRKPDAPERRIARNALSSLPDGAMIRQADTHYGLRGGRLLPWSFDGYGTPLNTDALSDGSIYLVTPPPTVEALMHGYRSAFHSHAWNPAT</sequence>
<dbReference type="Proteomes" id="UP000219465">
    <property type="component" value="Unassembled WGS sequence"/>
</dbReference>
<dbReference type="OrthoDB" id="894286at2"/>
<proteinExistence type="predicted"/>
<gene>
    <name evidence="1" type="ORF">SAMN05877838_3307</name>
</gene>
<evidence type="ECO:0000313" key="1">
    <source>
        <dbReference type="EMBL" id="SOE18384.1"/>
    </source>
</evidence>
<reference evidence="2" key="1">
    <citation type="submission" date="2017-08" db="EMBL/GenBank/DDBJ databases">
        <authorList>
            <person name="Varghese N."/>
            <person name="Submissions S."/>
        </authorList>
    </citation>
    <scope>NUCLEOTIDE SEQUENCE [LARGE SCALE GENOMIC DNA]</scope>
    <source>
        <strain evidence="2">KCTC 23107</strain>
    </source>
</reference>